<accession>A0A1H5IWF5</accession>
<keyword evidence="2" id="KW-0808">Transferase</keyword>
<dbReference type="InterPro" id="IPR013216">
    <property type="entry name" value="Methyltransf_11"/>
</dbReference>
<gene>
    <name evidence="2" type="ORF">SAMN05444164_8116</name>
</gene>
<dbReference type="SUPFAM" id="SSF53335">
    <property type="entry name" value="S-adenosyl-L-methionine-dependent methyltransferases"/>
    <property type="match status" value="1"/>
</dbReference>
<reference evidence="2 3" key="1">
    <citation type="submission" date="2016-10" db="EMBL/GenBank/DDBJ databases">
        <authorList>
            <person name="de Groot N.N."/>
        </authorList>
    </citation>
    <scope>NUCLEOTIDE SEQUENCE [LARGE SCALE GENOMIC DNA]</scope>
    <source>
        <strain evidence="2 3">MT12</strain>
    </source>
</reference>
<protein>
    <submittedName>
        <fullName evidence="2">Methyltransferase domain-containing protein</fullName>
    </submittedName>
</protein>
<organism evidence="2 3">
    <name type="scientific">Bradyrhizobium erythrophlei</name>
    <dbReference type="NCBI Taxonomy" id="1437360"/>
    <lineage>
        <taxon>Bacteria</taxon>
        <taxon>Pseudomonadati</taxon>
        <taxon>Pseudomonadota</taxon>
        <taxon>Alphaproteobacteria</taxon>
        <taxon>Hyphomicrobiales</taxon>
        <taxon>Nitrobacteraceae</taxon>
        <taxon>Bradyrhizobium</taxon>
    </lineage>
</organism>
<name>A0A1H5IWF5_9BRAD</name>
<evidence type="ECO:0000259" key="1">
    <source>
        <dbReference type="Pfam" id="PF08241"/>
    </source>
</evidence>
<dbReference type="Pfam" id="PF08241">
    <property type="entry name" value="Methyltransf_11"/>
    <property type="match status" value="1"/>
</dbReference>
<dbReference type="CDD" id="cd02440">
    <property type="entry name" value="AdoMet_MTases"/>
    <property type="match status" value="1"/>
</dbReference>
<dbReference type="Proteomes" id="UP000198992">
    <property type="component" value="Unassembled WGS sequence"/>
</dbReference>
<evidence type="ECO:0000313" key="3">
    <source>
        <dbReference type="Proteomes" id="UP000198992"/>
    </source>
</evidence>
<sequence length="208" mass="23198">MTDDASGHSLQRLHIGAFNCGIEGWINTDITMHLWIARLPLAAKALHLSGLLSDARYAEHRQGKFAGLRYMDLTKPLPFADGSLSAVFSAHVFEHLFPDEVERLAREIARVLAPGGVCRIVVPDMERIVALYDPAAPQAFLKGVFEIERRKEAAFAHHWGFTRASLAALFRGAGCSETHTRAYREGICPDIDRLDNRPDESIFFEAIK</sequence>
<dbReference type="Gene3D" id="3.40.50.150">
    <property type="entry name" value="Vaccinia Virus protein VP39"/>
    <property type="match status" value="1"/>
</dbReference>
<proteinExistence type="predicted"/>
<dbReference type="GO" id="GO:0008757">
    <property type="term" value="F:S-adenosylmethionine-dependent methyltransferase activity"/>
    <property type="evidence" value="ECO:0007669"/>
    <property type="project" value="InterPro"/>
</dbReference>
<dbReference type="InterPro" id="IPR029063">
    <property type="entry name" value="SAM-dependent_MTases_sf"/>
</dbReference>
<feature type="domain" description="Methyltransferase type 11" evidence="1">
    <location>
        <begin position="53"/>
        <end position="118"/>
    </location>
</feature>
<dbReference type="OrthoDB" id="163232at2"/>
<dbReference type="AlphaFoldDB" id="A0A1H5IWF5"/>
<dbReference type="GO" id="GO:0032259">
    <property type="term" value="P:methylation"/>
    <property type="evidence" value="ECO:0007669"/>
    <property type="project" value="UniProtKB-KW"/>
</dbReference>
<keyword evidence="2" id="KW-0489">Methyltransferase</keyword>
<dbReference type="RefSeq" id="WP_092125220.1">
    <property type="nucleotide sequence ID" value="NZ_FNTH01000001.1"/>
</dbReference>
<evidence type="ECO:0000313" key="2">
    <source>
        <dbReference type="EMBL" id="SEE44191.1"/>
    </source>
</evidence>
<dbReference type="EMBL" id="FNTH01000001">
    <property type="protein sequence ID" value="SEE44191.1"/>
    <property type="molecule type" value="Genomic_DNA"/>
</dbReference>